<protein>
    <submittedName>
        <fullName evidence="2">Uncharacterized protein</fullName>
    </submittedName>
</protein>
<dbReference type="KEGG" id="shun:DWB77_03757"/>
<organism evidence="2 3">
    <name type="scientific">Streptomyces hundungensis</name>
    <dbReference type="NCBI Taxonomy" id="1077946"/>
    <lineage>
        <taxon>Bacteria</taxon>
        <taxon>Bacillati</taxon>
        <taxon>Actinomycetota</taxon>
        <taxon>Actinomycetes</taxon>
        <taxon>Kitasatosporales</taxon>
        <taxon>Streptomycetaceae</taxon>
        <taxon>Streptomyces</taxon>
    </lineage>
</organism>
<sequence length="99" mass="10443">MVFGWLVWTEFSHRAPRNIRGPTRPLAPASAADRMALSADTQVPLAHVSSPLTPTGEPAQVGPVIPAGPGRVDDTCKIGPVGPDRVVPRGLNDLAPYAR</sequence>
<dbReference type="Proteomes" id="UP000271554">
    <property type="component" value="Chromosome"/>
</dbReference>
<reference evidence="2 3" key="1">
    <citation type="submission" date="2018-10" db="EMBL/GenBank/DDBJ databases">
        <title>Relationship between Morphology and Antimicrobial Activity in Streptomyces.</title>
        <authorList>
            <person name="Kang H.J."/>
            <person name="Kim S.B."/>
        </authorList>
    </citation>
    <scope>NUCLEOTIDE SEQUENCE [LARGE SCALE GENOMIC DNA]</scope>
    <source>
        <strain evidence="2 3">BH38</strain>
    </source>
</reference>
<dbReference type="EMBL" id="CP032698">
    <property type="protein sequence ID" value="AYG81597.1"/>
    <property type="molecule type" value="Genomic_DNA"/>
</dbReference>
<evidence type="ECO:0000313" key="2">
    <source>
        <dbReference type="EMBL" id="AYG81597.1"/>
    </source>
</evidence>
<name>A0A387HMS0_9ACTN</name>
<keyword evidence="3" id="KW-1185">Reference proteome</keyword>
<evidence type="ECO:0000256" key="1">
    <source>
        <dbReference type="SAM" id="MobiDB-lite"/>
    </source>
</evidence>
<dbReference type="AlphaFoldDB" id="A0A387HMS0"/>
<gene>
    <name evidence="2" type="ORF">DWB77_03757</name>
</gene>
<evidence type="ECO:0000313" key="3">
    <source>
        <dbReference type="Proteomes" id="UP000271554"/>
    </source>
</evidence>
<feature type="region of interest" description="Disordered" evidence="1">
    <location>
        <begin position="47"/>
        <end position="99"/>
    </location>
</feature>
<accession>A0A387HMS0</accession>
<proteinExistence type="predicted"/>